<organism evidence="2">
    <name type="scientific">Tetraodon nigroviridis</name>
    <name type="common">Spotted green pufferfish</name>
    <name type="synonym">Chelonodon nigroviridis</name>
    <dbReference type="NCBI Taxonomy" id="99883"/>
    <lineage>
        <taxon>Eukaryota</taxon>
        <taxon>Metazoa</taxon>
        <taxon>Chordata</taxon>
        <taxon>Craniata</taxon>
        <taxon>Vertebrata</taxon>
        <taxon>Euteleostomi</taxon>
        <taxon>Actinopterygii</taxon>
        <taxon>Neopterygii</taxon>
        <taxon>Teleostei</taxon>
        <taxon>Neoteleostei</taxon>
        <taxon>Acanthomorphata</taxon>
        <taxon>Eupercaria</taxon>
        <taxon>Tetraodontiformes</taxon>
        <taxon>Tetradontoidea</taxon>
        <taxon>Tetraodontidae</taxon>
        <taxon>Tetraodon</taxon>
    </lineage>
</organism>
<comment type="caution">
    <text evidence="2">The sequence shown here is derived from an EMBL/GenBank/DDBJ whole genome shotgun (WGS) entry which is preliminary data.</text>
</comment>
<dbReference type="KEGG" id="tng:GSTEN00002537G001"/>
<reference evidence="2" key="2">
    <citation type="submission" date="2004-02" db="EMBL/GenBank/DDBJ databases">
        <authorList>
            <consortium name="Genoscope"/>
            <consortium name="Whitehead Institute Centre for Genome Research"/>
        </authorList>
    </citation>
    <scope>NUCLEOTIDE SEQUENCE</scope>
</reference>
<gene>
    <name evidence="2" type="ORF">GSTENG00002537001</name>
</gene>
<evidence type="ECO:0000313" key="2">
    <source>
        <dbReference type="EMBL" id="CAF88886.1"/>
    </source>
</evidence>
<dbReference type="AlphaFoldDB" id="Q4TDZ6"/>
<dbReference type="EMBL" id="CAAE01005920">
    <property type="protein sequence ID" value="CAF88886.1"/>
    <property type="molecule type" value="Genomic_DNA"/>
</dbReference>
<name>Q4TDZ6_TETNG</name>
<accession>Q4TDZ6</accession>
<reference evidence="2" key="1">
    <citation type="journal article" date="2004" name="Nature">
        <title>Genome duplication in the teleost fish Tetraodon nigroviridis reveals the early vertebrate proto-karyotype.</title>
        <authorList>
            <person name="Jaillon O."/>
            <person name="Aury J.-M."/>
            <person name="Brunet F."/>
            <person name="Petit J.-L."/>
            <person name="Stange-Thomann N."/>
            <person name="Mauceli E."/>
            <person name="Bouneau L."/>
            <person name="Fischer C."/>
            <person name="Ozouf-Costaz C."/>
            <person name="Bernot A."/>
            <person name="Nicaud S."/>
            <person name="Jaffe D."/>
            <person name="Fisher S."/>
            <person name="Lutfalla G."/>
            <person name="Dossat C."/>
            <person name="Segurens B."/>
            <person name="Dasilva C."/>
            <person name="Salanoubat M."/>
            <person name="Levy M."/>
            <person name="Boudet N."/>
            <person name="Castellano S."/>
            <person name="Anthouard V."/>
            <person name="Jubin C."/>
            <person name="Castelli V."/>
            <person name="Katinka M."/>
            <person name="Vacherie B."/>
            <person name="Biemont C."/>
            <person name="Skalli Z."/>
            <person name="Cattolico L."/>
            <person name="Poulain J."/>
            <person name="De Berardinis V."/>
            <person name="Cruaud C."/>
            <person name="Duprat S."/>
            <person name="Brottier P."/>
            <person name="Coutanceau J.-P."/>
            <person name="Gouzy J."/>
            <person name="Parra G."/>
            <person name="Lardier G."/>
            <person name="Chapple C."/>
            <person name="McKernan K.J."/>
            <person name="McEwan P."/>
            <person name="Bosak S."/>
            <person name="Kellis M."/>
            <person name="Volff J.-N."/>
            <person name="Guigo R."/>
            <person name="Zody M.C."/>
            <person name="Mesirov J."/>
            <person name="Lindblad-Toh K."/>
            <person name="Birren B."/>
            <person name="Nusbaum C."/>
            <person name="Kahn D."/>
            <person name="Robinson-Rechavi M."/>
            <person name="Laudet V."/>
            <person name="Schachter V."/>
            <person name="Quetier F."/>
            <person name="Saurin W."/>
            <person name="Scarpelli C."/>
            <person name="Wincker P."/>
            <person name="Lander E.S."/>
            <person name="Weissenbach J."/>
            <person name="Roest Crollius H."/>
        </authorList>
    </citation>
    <scope>NUCLEOTIDE SEQUENCE [LARGE SCALE GENOMIC DNA]</scope>
</reference>
<feature type="non-terminal residue" evidence="2">
    <location>
        <position position="1"/>
    </location>
</feature>
<protein>
    <submittedName>
        <fullName evidence="2">(spotted green pufferfish) hypothetical protein</fullName>
    </submittedName>
</protein>
<proteinExistence type="predicted"/>
<feature type="region of interest" description="Disordered" evidence="1">
    <location>
        <begin position="1"/>
        <end position="31"/>
    </location>
</feature>
<sequence>EDADADVPHQRLHHPEEDAHQADQDGHGGAG</sequence>
<feature type="non-terminal residue" evidence="2">
    <location>
        <position position="31"/>
    </location>
</feature>
<evidence type="ECO:0000256" key="1">
    <source>
        <dbReference type="SAM" id="MobiDB-lite"/>
    </source>
</evidence>